<feature type="transmembrane region" description="Helical" evidence="7">
    <location>
        <begin position="134"/>
        <end position="157"/>
    </location>
</feature>
<dbReference type="InterPro" id="IPR036259">
    <property type="entry name" value="MFS_trans_sf"/>
</dbReference>
<protein>
    <submittedName>
        <fullName evidence="9">MFS transporter</fullName>
    </submittedName>
</protein>
<evidence type="ECO:0000313" key="9">
    <source>
        <dbReference type="EMBL" id="WNC17403.1"/>
    </source>
</evidence>
<feature type="transmembrane region" description="Helical" evidence="7">
    <location>
        <begin position="313"/>
        <end position="331"/>
    </location>
</feature>
<evidence type="ECO:0000313" key="10">
    <source>
        <dbReference type="Proteomes" id="UP001256827"/>
    </source>
</evidence>
<dbReference type="Pfam" id="PF07690">
    <property type="entry name" value="MFS_1"/>
    <property type="match status" value="1"/>
</dbReference>
<keyword evidence="6 7" id="KW-0472">Membrane</keyword>
<dbReference type="EMBL" id="CP134050">
    <property type="protein sequence ID" value="WNC17403.1"/>
    <property type="molecule type" value="Genomic_DNA"/>
</dbReference>
<reference evidence="9 10" key="1">
    <citation type="submission" date="2023-09" db="EMBL/GenBank/DDBJ databases">
        <title>Complete Genome and Methylome dissection of Bacillus brevis NEB573 original source of BbsI restriction endonuclease.</title>
        <authorList>
            <person name="Fomenkov A."/>
            <person name="Roberts R.D."/>
        </authorList>
    </citation>
    <scope>NUCLEOTIDE SEQUENCE [LARGE SCALE GENOMIC DNA]</scope>
    <source>
        <strain evidence="9 10">NEB573</strain>
    </source>
</reference>
<organism evidence="9 10">
    <name type="scientific">Brevibacillus brevis</name>
    <name type="common">Bacillus brevis</name>
    <dbReference type="NCBI Taxonomy" id="1393"/>
    <lineage>
        <taxon>Bacteria</taxon>
        <taxon>Bacillati</taxon>
        <taxon>Bacillota</taxon>
        <taxon>Bacilli</taxon>
        <taxon>Bacillales</taxon>
        <taxon>Paenibacillaceae</taxon>
        <taxon>Brevibacillus</taxon>
    </lineage>
</organism>
<feature type="transmembrane region" description="Helical" evidence="7">
    <location>
        <begin position="281"/>
        <end position="301"/>
    </location>
</feature>
<accession>A0ABY9TBU1</accession>
<evidence type="ECO:0000259" key="8">
    <source>
        <dbReference type="PROSITE" id="PS50850"/>
    </source>
</evidence>
<feature type="transmembrane region" description="Helical" evidence="7">
    <location>
        <begin position="198"/>
        <end position="217"/>
    </location>
</feature>
<feature type="transmembrane region" description="Helical" evidence="7">
    <location>
        <begin position="372"/>
        <end position="393"/>
    </location>
</feature>
<dbReference type="InterPro" id="IPR001958">
    <property type="entry name" value="Tet-R_TetA/multi-R_MdtG-like"/>
</dbReference>
<sequence length="444" mass="47659">MIAFLYWSGGKCSARIINASILLFHCKGCDRKMDFSWKRNLFVLWVGVLFCSTAYSISIPFLPIFLHTSLGVNDHLEAWSGISFGITFLASALISPYWGSLADKYGRKPMLIRSGFSLSVLYLVTYFINDPYLFLVLRVFQGLLAGFVPASIALVATNTPEKHVGYALGVMSTAGATGGIIGPLVGGVVSHMWGNREAFLFSGAVVLVAALIATFWVRETNMNRSGNRSNVREDLRAAIANKSLMSVLGLSLIVTLSVMLLEPLLTVYVLQLGASQKDASLSAGIIFAAVGIATVLAAPRWGKLGTKAGYSKILFIGLMGGAIGNLLQFFFTNLYGFGILRFVYGLFFAAVYPSINAMIVKVTEPEFRGRAFSLNQSSTQIATMLGPVIGGVLGGLIPIRIVFIINGLALLATALLIRVKNPDGAVQAAKQNTSQAKLVTKSNG</sequence>
<feature type="transmembrane region" description="Helical" evidence="7">
    <location>
        <begin position="78"/>
        <end position="98"/>
    </location>
</feature>
<feature type="domain" description="Major facilitator superfamily (MFS) profile" evidence="8">
    <location>
        <begin position="40"/>
        <end position="425"/>
    </location>
</feature>
<keyword evidence="5 7" id="KW-1133">Transmembrane helix</keyword>
<evidence type="ECO:0000256" key="6">
    <source>
        <dbReference type="ARBA" id="ARBA00023136"/>
    </source>
</evidence>
<evidence type="ECO:0000256" key="5">
    <source>
        <dbReference type="ARBA" id="ARBA00022989"/>
    </source>
</evidence>
<dbReference type="SUPFAM" id="SSF103473">
    <property type="entry name" value="MFS general substrate transporter"/>
    <property type="match status" value="2"/>
</dbReference>
<dbReference type="InterPro" id="IPR011701">
    <property type="entry name" value="MFS"/>
</dbReference>
<dbReference type="PANTHER" id="PTHR43414:SF6">
    <property type="entry name" value="MULTIDRUG RESISTANCE PROTEIN MDTG"/>
    <property type="match status" value="1"/>
</dbReference>
<feature type="transmembrane region" description="Helical" evidence="7">
    <location>
        <begin position="399"/>
        <end position="417"/>
    </location>
</feature>
<dbReference type="PRINTS" id="PR01035">
    <property type="entry name" value="TCRTETA"/>
</dbReference>
<feature type="transmembrane region" description="Helical" evidence="7">
    <location>
        <begin position="164"/>
        <end position="186"/>
    </location>
</feature>
<evidence type="ECO:0000256" key="1">
    <source>
        <dbReference type="ARBA" id="ARBA00004651"/>
    </source>
</evidence>
<dbReference type="PANTHER" id="PTHR43414">
    <property type="entry name" value="MULTIDRUG RESISTANCE PROTEIN MDTG"/>
    <property type="match status" value="1"/>
</dbReference>
<dbReference type="PROSITE" id="PS50850">
    <property type="entry name" value="MFS"/>
    <property type="match status" value="1"/>
</dbReference>
<dbReference type="Gene3D" id="1.20.1250.20">
    <property type="entry name" value="MFS general substrate transporter like domains"/>
    <property type="match status" value="2"/>
</dbReference>
<dbReference type="InterPro" id="IPR020846">
    <property type="entry name" value="MFS_dom"/>
</dbReference>
<gene>
    <name evidence="9" type="ORF">RGB73_14180</name>
</gene>
<evidence type="ECO:0000256" key="4">
    <source>
        <dbReference type="ARBA" id="ARBA00022692"/>
    </source>
</evidence>
<feature type="transmembrane region" description="Helical" evidence="7">
    <location>
        <begin position="41"/>
        <end position="66"/>
    </location>
</feature>
<comment type="subcellular location">
    <subcellularLocation>
        <location evidence="1">Cell membrane</location>
        <topology evidence="1">Multi-pass membrane protein</topology>
    </subcellularLocation>
</comment>
<keyword evidence="10" id="KW-1185">Reference proteome</keyword>
<keyword evidence="3" id="KW-1003">Cell membrane</keyword>
<keyword evidence="4 7" id="KW-0812">Transmembrane</keyword>
<feature type="transmembrane region" description="Helical" evidence="7">
    <location>
        <begin position="238"/>
        <end position="261"/>
    </location>
</feature>
<name>A0ABY9TBU1_BREBE</name>
<feature type="transmembrane region" description="Helical" evidence="7">
    <location>
        <begin position="337"/>
        <end position="360"/>
    </location>
</feature>
<proteinExistence type="predicted"/>
<evidence type="ECO:0000256" key="2">
    <source>
        <dbReference type="ARBA" id="ARBA00022448"/>
    </source>
</evidence>
<keyword evidence="2" id="KW-0813">Transport</keyword>
<feature type="transmembrane region" description="Helical" evidence="7">
    <location>
        <begin position="110"/>
        <end position="128"/>
    </location>
</feature>
<dbReference type="Proteomes" id="UP001256827">
    <property type="component" value="Chromosome"/>
</dbReference>
<evidence type="ECO:0000256" key="7">
    <source>
        <dbReference type="SAM" id="Phobius"/>
    </source>
</evidence>
<evidence type="ECO:0000256" key="3">
    <source>
        <dbReference type="ARBA" id="ARBA00022475"/>
    </source>
</evidence>